<dbReference type="PIRSF" id="PIRSF001549">
    <property type="entry name" value="His-tRNA_synth"/>
    <property type="match status" value="1"/>
</dbReference>
<dbReference type="Pfam" id="PF13393">
    <property type="entry name" value="tRNA-synt_His"/>
    <property type="match status" value="1"/>
</dbReference>
<dbReference type="InterPro" id="IPR004516">
    <property type="entry name" value="HisRS/HisZ"/>
</dbReference>
<comment type="miscellaneous">
    <text evidence="9">This function is generally fulfilled by the C-terminal part of HisG, which is missing in some bacteria such as this one.</text>
</comment>
<evidence type="ECO:0000256" key="6">
    <source>
        <dbReference type="ARBA" id="ARBA00020397"/>
    </source>
</evidence>
<comment type="subunit">
    <text evidence="4 9">Heteromultimer composed of HisG and HisZ subunits.</text>
</comment>
<protein>
    <recommendedName>
        <fullName evidence="6 9">ATP phosphoribosyltransferase regulatory subunit</fullName>
    </recommendedName>
</protein>
<dbReference type="RefSeq" id="WP_094303034.1">
    <property type="nucleotide sequence ID" value="NZ_NOWT01000006.1"/>
</dbReference>
<dbReference type="AlphaFoldDB" id="A0A235HFV3"/>
<gene>
    <name evidence="9" type="primary">hisZ</name>
    <name evidence="12" type="ORF">CHT98_09035</name>
</gene>
<dbReference type="PROSITE" id="PS50862">
    <property type="entry name" value="AA_TRNA_LIGASE_II"/>
    <property type="match status" value="1"/>
</dbReference>
<evidence type="ECO:0000256" key="9">
    <source>
        <dbReference type="HAMAP-Rule" id="MF_00125"/>
    </source>
</evidence>
<keyword evidence="7 9" id="KW-0963">Cytoplasm</keyword>
<dbReference type="GO" id="GO:0004821">
    <property type="term" value="F:histidine-tRNA ligase activity"/>
    <property type="evidence" value="ECO:0007669"/>
    <property type="project" value="TreeGrafter"/>
</dbReference>
<comment type="caution">
    <text evidence="12">The sequence shown here is derived from an EMBL/GenBank/DDBJ whole genome shotgun (WGS) entry which is preliminary data.</text>
</comment>
<evidence type="ECO:0000256" key="10">
    <source>
        <dbReference type="PIRSR" id="PIRSR001549-1"/>
    </source>
</evidence>
<dbReference type="PANTHER" id="PTHR43707">
    <property type="entry name" value="HISTIDYL-TRNA SYNTHETASE"/>
    <property type="match status" value="1"/>
</dbReference>
<keyword evidence="12" id="KW-0328">Glycosyltransferase</keyword>
<evidence type="ECO:0000256" key="4">
    <source>
        <dbReference type="ARBA" id="ARBA00011496"/>
    </source>
</evidence>
<feature type="domain" description="Aminoacyl-transfer RNA synthetases class-II family profile" evidence="11">
    <location>
        <begin position="28"/>
        <end position="385"/>
    </location>
</feature>
<comment type="function">
    <text evidence="8 9">Required for the first step of histidine biosynthesis. May allow the feedback regulation of ATP phosphoribosyltransferase activity by histidine.</text>
</comment>
<dbReference type="UniPathway" id="UPA00031">
    <property type="reaction ID" value="UER00006"/>
</dbReference>
<organism evidence="12 13">
    <name type="scientific">Azospirillum brasilense</name>
    <dbReference type="NCBI Taxonomy" id="192"/>
    <lineage>
        <taxon>Bacteria</taxon>
        <taxon>Pseudomonadati</taxon>
        <taxon>Pseudomonadota</taxon>
        <taxon>Alphaproteobacteria</taxon>
        <taxon>Rhodospirillales</taxon>
        <taxon>Azospirillaceae</taxon>
        <taxon>Azospirillum</taxon>
    </lineage>
</organism>
<feature type="binding site" evidence="10">
    <location>
        <position position="115"/>
    </location>
    <ligand>
        <name>L-histidine</name>
        <dbReference type="ChEBI" id="CHEBI:57595"/>
    </ligand>
</feature>
<name>A0A235HFV3_AZOBR</name>
<dbReference type="InterPro" id="IPR041715">
    <property type="entry name" value="HisRS-like_core"/>
</dbReference>
<evidence type="ECO:0000256" key="3">
    <source>
        <dbReference type="ARBA" id="ARBA00005539"/>
    </source>
</evidence>
<dbReference type="GO" id="GO:0006427">
    <property type="term" value="P:histidyl-tRNA aminoacylation"/>
    <property type="evidence" value="ECO:0007669"/>
    <property type="project" value="TreeGrafter"/>
</dbReference>
<sequence>MPADSLSSALLPAGLHDVLPPEAAHEAAAVARLLADFTAHGYERVEPPLVEFEDNLLSGSGAAMAKQTFRLMDPLSQRMMAVRADITPQIVRIATTRLKNGARPVRLCYAGPVLRVKGSQLRPERQITQVGVELIGPLEAEADAEVILLAAHALEGVGVRHLSVDLCVPTMVARVCRGLGLGEEETARLREALDKKDAAAVTAVGGPAATLLHTLMAASGPAERAMEVLSALPLPETAEKDRRRLTDALRLLRAARPDLTITVDLVEHRGFEYQTGLSFTLFARDVRGELGAGGRYRAGVRPGVEEEGEPGTGFTLYMDTLLRAVPAPEPAKRVYVPHGTSWAAAGKLRAEGWVTVAGLAPVADAAAEARRLDCGHRLDGGTVTPLT</sequence>
<dbReference type="GO" id="GO:0005737">
    <property type="term" value="C:cytoplasm"/>
    <property type="evidence" value="ECO:0007669"/>
    <property type="project" value="UniProtKB-SubCell"/>
</dbReference>
<keyword evidence="12" id="KW-0808">Transferase</keyword>
<accession>A0A235HFV3</accession>
<dbReference type="GO" id="GO:0016757">
    <property type="term" value="F:glycosyltransferase activity"/>
    <property type="evidence" value="ECO:0007669"/>
    <property type="project" value="UniProtKB-KW"/>
</dbReference>
<feature type="binding site" evidence="10">
    <location>
        <position position="133"/>
    </location>
    <ligand>
        <name>L-histidine</name>
        <dbReference type="ChEBI" id="CHEBI:57595"/>
    </ligand>
</feature>
<dbReference type="EMBL" id="NOWT01000006">
    <property type="protein sequence ID" value="OYD84741.1"/>
    <property type="molecule type" value="Genomic_DNA"/>
</dbReference>
<keyword evidence="9" id="KW-0368">Histidine biosynthesis</keyword>
<evidence type="ECO:0000256" key="2">
    <source>
        <dbReference type="ARBA" id="ARBA00004667"/>
    </source>
</evidence>
<feature type="binding site" evidence="10">
    <location>
        <position position="269"/>
    </location>
    <ligand>
        <name>L-histidine</name>
        <dbReference type="ChEBI" id="CHEBI:57595"/>
    </ligand>
</feature>
<evidence type="ECO:0000256" key="7">
    <source>
        <dbReference type="ARBA" id="ARBA00022490"/>
    </source>
</evidence>
<evidence type="ECO:0000256" key="5">
    <source>
        <dbReference type="ARBA" id="ARBA00011738"/>
    </source>
</evidence>
<dbReference type="Proteomes" id="UP000215367">
    <property type="component" value="Unassembled WGS sequence"/>
</dbReference>
<comment type="subunit">
    <text evidence="5">Homodimer.</text>
</comment>
<evidence type="ECO:0000313" key="13">
    <source>
        <dbReference type="Proteomes" id="UP000215367"/>
    </source>
</evidence>
<keyword evidence="9" id="KW-0028">Amino-acid biosynthesis</keyword>
<dbReference type="InterPro" id="IPR045864">
    <property type="entry name" value="aa-tRNA-synth_II/BPL/LPL"/>
</dbReference>
<evidence type="ECO:0000256" key="8">
    <source>
        <dbReference type="ARBA" id="ARBA00025246"/>
    </source>
</evidence>
<dbReference type="InterPro" id="IPR004517">
    <property type="entry name" value="HisZ"/>
</dbReference>
<evidence type="ECO:0000313" key="12">
    <source>
        <dbReference type="EMBL" id="OYD84741.1"/>
    </source>
</evidence>
<comment type="similarity">
    <text evidence="3 9">Belongs to the class-II aminoacyl-tRNA synthetase family. HisZ subfamily.</text>
</comment>
<dbReference type="SUPFAM" id="SSF55681">
    <property type="entry name" value="Class II aaRS and biotin synthetases"/>
    <property type="match status" value="1"/>
</dbReference>
<dbReference type="HAMAP" id="MF_00125">
    <property type="entry name" value="HisZ"/>
    <property type="match status" value="1"/>
</dbReference>
<dbReference type="InterPro" id="IPR006195">
    <property type="entry name" value="aa-tRNA-synth_II"/>
</dbReference>
<comment type="subcellular location">
    <subcellularLocation>
        <location evidence="1 9">Cytoplasm</location>
    </subcellularLocation>
</comment>
<comment type="pathway">
    <text evidence="2 9">Amino-acid biosynthesis; L-histidine biosynthesis; L-histidine from 5-phospho-alpha-D-ribose 1-diphosphate: step 1/9.</text>
</comment>
<feature type="binding site" evidence="10">
    <location>
        <begin position="85"/>
        <end position="87"/>
    </location>
    <ligand>
        <name>L-histidine</name>
        <dbReference type="ChEBI" id="CHEBI:57595"/>
    </ligand>
</feature>
<evidence type="ECO:0000256" key="1">
    <source>
        <dbReference type="ARBA" id="ARBA00004496"/>
    </source>
</evidence>
<dbReference type="GO" id="GO:0000105">
    <property type="term" value="P:L-histidine biosynthetic process"/>
    <property type="evidence" value="ECO:0007669"/>
    <property type="project" value="UniProtKB-UniRule"/>
</dbReference>
<reference evidence="12 13" key="1">
    <citation type="submission" date="2017-07" db="EMBL/GenBank/DDBJ databases">
        <title>Whole genome sequence of Azospirillum brasilense 2A1, a potential biofertilizer strain.</title>
        <authorList>
            <person name="Fontana C.A."/>
            <person name="Toffoli L.M."/>
            <person name="Salazar S.M."/>
            <person name="Puglisi E."/>
            <person name="Pedraza R."/>
            <person name="Bassi D."/>
            <person name="Cocconcelli P.S."/>
        </authorList>
    </citation>
    <scope>NUCLEOTIDE SEQUENCE [LARGE SCALE GENOMIC DNA]</scope>
    <source>
        <strain evidence="12 13">2A1</strain>
    </source>
</reference>
<dbReference type="Gene3D" id="3.30.930.10">
    <property type="entry name" value="Bira Bifunctional Protein, Domain 2"/>
    <property type="match status" value="1"/>
</dbReference>
<dbReference type="PANTHER" id="PTHR43707:SF1">
    <property type="entry name" value="HISTIDINE--TRNA LIGASE, MITOCHONDRIAL-RELATED"/>
    <property type="match status" value="1"/>
</dbReference>
<evidence type="ECO:0000259" key="11">
    <source>
        <dbReference type="PROSITE" id="PS50862"/>
    </source>
</evidence>
<proteinExistence type="inferred from homology"/>
<feature type="binding site" evidence="10">
    <location>
        <position position="129"/>
    </location>
    <ligand>
        <name>L-histidine</name>
        <dbReference type="ChEBI" id="CHEBI:57595"/>
    </ligand>
</feature>